<protein>
    <submittedName>
        <fullName evidence="1">Uncharacterized protein</fullName>
    </submittedName>
</protein>
<dbReference type="Proteomes" id="UP000450000">
    <property type="component" value="Unassembled WGS sequence"/>
</dbReference>
<proteinExistence type="predicted"/>
<dbReference type="AlphaFoldDB" id="A0A6N7KJR6"/>
<keyword evidence="2" id="KW-1185">Reference proteome</keyword>
<dbReference type="OrthoDB" id="4251348at2"/>
<sequence>MEQAQLSHLEQRVHHLITMTKAIAHDEYEELLDIIHRPGWTTPAEAALVTSHLEMLIRHTEVVAEARRGLMEGARAVKPGQGG</sequence>
<organism evidence="1 2">
    <name type="scientific">Streptomyces kaniharaensis</name>
    <dbReference type="NCBI Taxonomy" id="212423"/>
    <lineage>
        <taxon>Bacteria</taxon>
        <taxon>Bacillati</taxon>
        <taxon>Actinomycetota</taxon>
        <taxon>Actinomycetes</taxon>
        <taxon>Kitasatosporales</taxon>
        <taxon>Streptomycetaceae</taxon>
        <taxon>Streptomyces</taxon>
    </lineage>
</organism>
<accession>A0A6N7KJR6</accession>
<evidence type="ECO:0000313" key="2">
    <source>
        <dbReference type="Proteomes" id="UP000450000"/>
    </source>
</evidence>
<dbReference type="EMBL" id="WBOF01000001">
    <property type="protein sequence ID" value="MQS10809.1"/>
    <property type="molecule type" value="Genomic_DNA"/>
</dbReference>
<reference evidence="1 2" key="1">
    <citation type="submission" date="2019-09" db="EMBL/GenBank/DDBJ databases">
        <title>Genome Sequences of Streptomyces kaniharaensis ATCC 21070.</title>
        <authorList>
            <person name="Zhu W."/>
            <person name="De Crecy-Lagard V."/>
            <person name="Richards N.G."/>
        </authorList>
    </citation>
    <scope>NUCLEOTIDE SEQUENCE [LARGE SCALE GENOMIC DNA]</scope>
    <source>
        <strain evidence="1 2">SF-557</strain>
    </source>
</reference>
<dbReference type="RefSeq" id="WP_153459574.1">
    <property type="nucleotide sequence ID" value="NZ_WBOF01000001.1"/>
</dbReference>
<name>A0A6N7KJR6_9ACTN</name>
<gene>
    <name evidence="1" type="ORF">F7Q99_00570</name>
</gene>
<comment type="caution">
    <text evidence="1">The sequence shown here is derived from an EMBL/GenBank/DDBJ whole genome shotgun (WGS) entry which is preliminary data.</text>
</comment>
<evidence type="ECO:0000313" key="1">
    <source>
        <dbReference type="EMBL" id="MQS10809.1"/>
    </source>
</evidence>